<dbReference type="InterPro" id="IPR017927">
    <property type="entry name" value="FAD-bd_FR_type"/>
</dbReference>
<sequence>MAPAHTAPIRFHEGEKKMRSLLHVPDGDNPTSPGLSPYARRVLHISSLLAIGTLDAEGRPWTTLLGGEPGFARSLGQSVIGLKTLVDQRYDPVLGLLLGDKQDGEVHEEKENGRLVSALGIHLATRDRVKLSGKMVAGGLRHHGPTSEVDGVESGVAEVQLVFAIQESLGNCPKYLNQKGISPSLPEPLLMSDTLPLPEPALKLLAGADMFFLSSSNQGSNMGTNHRGGQPGFVRVAKNDASGTVLVYPELSGNRLYQTIGNLYTTPRGGLIFPDFNTGDALYLTGTTEIILGKDAAAILPRSNLVVKLHVVAARFVRNSLSFRGHNLERSPYNPPVRYLPAEKALPDAQTSNSKVVYAKLLARDRLTPTIARFRFGISDPEASGRWTPGQYVALAFEDELSVGYSHMRDDDPKSLNDDYVRTFTVSSSASKLPKDEFEITIRNVGTVTNFLFRQNLHAALEVPLKGFGGSFTIRQGPKEIVPFVASGIGITPLLAQGDDLDLARIRLFWTVSIHDTGLVIDTVERLPLGPSTRVFLSRFNEQSLAESKLEIQKLEGYGVHVATKRMVASDVEGLSDPSSTWYLCTGTALRKSLLAWLPGKRAVYEDFDY</sequence>
<dbReference type="PROSITE" id="PS51384">
    <property type="entry name" value="FAD_FR"/>
    <property type="match status" value="1"/>
</dbReference>
<dbReference type="PANTHER" id="PTHR42815">
    <property type="entry name" value="FAD-BINDING, PUTATIVE (AFU_ORTHOLOGUE AFUA_6G07600)-RELATED"/>
    <property type="match status" value="1"/>
</dbReference>
<dbReference type="Gene3D" id="2.30.110.10">
    <property type="entry name" value="Electron Transport, Fmn-binding Protein, Chain A"/>
    <property type="match status" value="1"/>
</dbReference>
<reference evidence="2" key="1">
    <citation type="submission" date="2021-03" db="EMBL/GenBank/DDBJ databases">
        <authorList>
            <person name="Tagirdzhanova G."/>
        </authorList>
    </citation>
    <scope>NUCLEOTIDE SEQUENCE</scope>
</reference>
<dbReference type="InterPro" id="IPR017938">
    <property type="entry name" value="Riboflavin_synthase-like_b-brl"/>
</dbReference>
<evidence type="ECO:0000313" key="2">
    <source>
        <dbReference type="EMBL" id="CAF9902920.1"/>
    </source>
</evidence>
<proteinExistence type="predicted"/>
<evidence type="ECO:0000313" key="3">
    <source>
        <dbReference type="Proteomes" id="UP000664203"/>
    </source>
</evidence>
<protein>
    <recommendedName>
        <fullName evidence="1">FAD-binding FR-type domain-containing protein</fullName>
    </recommendedName>
</protein>
<dbReference type="PANTHER" id="PTHR42815:SF2">
    <property type="entry name" value="FAD-BINDING, PUTATIVE (AFU_ORTHOLOGUE AFUA_6G07600)-RELATED"/>
    <property type="match status" value="1"/>
</dbReference>
<feature type="domain" description="FAD-binding FR-type" evidence="1">
    <location>
        <begin position="354"/>
        <end position="475"/>
    </location>
</feature>
<dbReference type="SUPFAM" id="SSF63380">
    <property type="entry name" value="Riboflavin synthase domain-like"/>
    <property type="match status" value="1"/>
</dbReference>
<keyword evidence="3" id="KW-1185">Reference proteome</keyword>
<dbReference type="EMBL" id="CAJPDR010000001">
    <property type="protein sequence ID" value="CAF9902920.1"/>
    <property type="molecule type" value="Genomic_DNA"/>
</dbReference>
<dbReference type="Gene3D" id="2.40.30.10">
    <property type="entry name" value="Translation factors"/>
    <property type="match status" value="1"/>
</dbReference>
<dbReference type="AlphaFoldDB" id="A0A8H3I0X1"/>
<name>A0A8H3I0X1_9LECA</name>
<dbReference type="GO" id="GO:0016491">
    <property type="term" value="F:oxidoreductase activity"/>
    <property type="evidence" value="ECO:0007669"/>
    <property type="project" value="InterPro"/>
</dbReference>
<comment type="caution">
    <text evidence="2">The sequence shown here is derived from an EMBL/GenBank/DDBJ whole genome shotgun (WGS) entry which is preliminary data.</text>
</comment>
<dbReference type="InterPro" id="IPR012349">
    <property type="entry name" value="Split_barrel_FMN-bd"/>
</dbReference>
<dbReference type="OrthoDB" id="436496at2759"/>
<dbReference type="Proteomes" id="UP000664203">
    <property type="component" value="Unassembled WGS sequence"/>
</dbReference>
<evidence type="ECO:0000259" key="1">
    <source>
        <dbReference type="PROSITE" id="PS51384"/>
    </source>
</evidence>
<gene>
    <name evidence="2" type="ORF">ALECFALPRED_000069</name>
</gene>
<accession>A0A8H3I0X1</accession>
<organism evidence="2 3">
    <name type="scientific">Alectoria fallacina</name>
    <dbReference type="NCBI Taxonomy" id="1903189"/>
    <lineage>
        <taxon>Eukaryota</taxon>
        <taxon>Fungi</taxon>
        <taxon>Dikarya</taxon>
        <taxon>Ascomycota</taxon>
        <taxon>Pezizomycotina</taxon>
        <taxon>Lecanoromycetes</taxon>
        <taxon>OSLEUM clade</taxon>
        <taxon>Lecanoromycetidae</taxon>
        <taxon>Lecanorales</taxon>
        <taxon>Lecanorineae</taxon>
        <taxon>Parmeliaceae</taxon>
        <taxon>Alectoria</taxon>
    </lineage>
</organism>